<keyword evidence="2" id="KW-1185">Reference proteome</keyword>
<protein>
    <recommendedName>
        <fullName evidence="3">DUF2922 domain-containing protein</fullName>
    </recommendedName>
</protein>
<dbReference type="RefSeq" id="WP_073028790.1">
    <property type="nucleotide sequence ID" value="NZ_FQXJ01000004.1"/>
</dbReference>
<dbReference type="AlphaFoldDB" id="A0A1M5VK38"/>
<dbReference type="Pfam" id="PF11148">
    <property type="entry name" value="DUF2922"/>
    <property type="match status" value="1"/>
</dbReference>
<evidence type="ECO:0008006" key="3">
    <source>
        <dbReference type="Google" id="ProtNLM"/>
    </source>
</evidence>
<dbReference type="EMBL" id="FQXJ01000004">
    <property type="protein sequence ID" value="SHH75591.1"/>
    <property type="molecule type" value="Genomic_DNA"/>
</dbReference>
<dbReference type="Proteomes" id="UP000183954">
    <property type="component" value="Unassembled WGS sequence"/>
</dbReference>
<reference evidence="2" key="1">
    <citation type="submission" date="2016-11" db="EMBL/GenBank/DDBJ databases">
        <authorList>
            <person name="Varghese N."/>
            <person name="Submissions S."/>
        </authorList>
    </citation>
    <scope>NUCLEOTIDE SEQUENCE [LARGE SCALE GENOMIC DNA]</scope>
    <source>
        <strain evidence="2">DSM 15449</strain>
    </source>
</reference>
<proteinExistence type="predicted"/>
<evidence type="ECO:0000313" key="2">
    <source>
        <dbReference type="Proteomes" id="UP000183954"/>
    </source>
</evidence>
<evidence type="ECO:0000313" key="1">
    <source>
        <dbReference type="EMBL" id="SHH75591.1"/>
    </source>
</evidence>
<accession>A0A1M5VK38</accession>
<gene>
    <name evidence="1" type="ORF">SAMN02746098_01382</name>
</gene>
<organism evidence="1 2">
    <name type="scientific">Desulfosporosinus lacus DSM 15449</name>
    <dbReference type="NCBI Taxonomy" id="1121420"/>
    <lineage>
        <taxon>Bacteria</taxon>
        <taxon>Bacillati</taxon>
        <taxon>Bacillota</taxon>
        <taxon>Clostridia</taxon>
        <taxon>Eubacteriales</taxon>
        <taxon>Desulfitobacteriaceae</taxon>
        <taxon>Desulfosporosinus</taxon>
    </lineage>
</organism>
<dbReference type="OrthoDB" id="9795264at2"/>
<name>A0A1M5VK38_9FIRM</name>
<sequence length="79" mass="8670">MAISTKKVLRMTFTNAAGKPVTMTLDQPKEGITSAEIETVMDEIIAKDIFFTSGGGLVSKRDIKIVDTKTEDMYEQPEG</sequence>
<dbReference type="STRING" id="1121420.SAMN02746098_01382"/>
<dbReference type="InterPro" id="IPR021321">
    <property type="entry name" value="DUF2922"/>
</dbReference>